<evidence type="ECO:0000256" key="5">
    <source>
        <dbReference type="ARBA" id="ARBA00022490"/>
    </source>
</evidence>
<evidence type="ECO:0000256" key="11">
    <source>
        <dbReference type="ARBA" id="ARBA00023242"/>
    </source>
</evidence>
<dbReference type="EMBL" id="LHPF02000004">
    <property type="protein sequence ID" value="PSC74461.1"/>
    <property type="molecule type" value="Genomic_DNA"/>
</dbReference>
<dbReference type="PROSITE" id="PS50102">
    <property type="entry name" value="RRM"/>
    <property type="match status" value="1"/>
</dbReference>
<dbReference type="InterPro" id="IPR012677">
    <property type="entry name" value="Nucleotide-bd_a/b_plait_sf"/>
</dbReference>
<dbReference type="AlphaFoldDB" id="A0A2P6VK30"/>
<evidence type="ECO:0000256" key="8">
    <source>
        <dbReference type="ARBA" id="ARBA00022884"/>
    </source>
</evidence>
<accession>A0A2P6VK30</accession>
<keyword evidence="9" id="KW-0866">Nonsense-mediated mRNA decay</keyword>
<comment type="caution">
    <text evidence="16">The sequence shown here is derived from an EMBL/GenBank/DDBJ whole genome shotgun (WGS) entry which is preliminary data.</text>
</comment>
<evidence type="ECO:0000259" key="15">
    <source>
        <dbReference type="PROSITE" id="PS50102"/>
    </source>
</evidence>
<evidence type="ECO:0000256" key="13">
    <source>
        <dbReference type="PROSITE-ProRule" id="PRU00176"/>
    </source>
</evidence>
<dbReference type="PANTHER" id="PTHR45894">
    <property type="entry name" value="RNA-BINDING PROTEIN 8A"/>
    <property type="match status" value="1"/>
</dbReference>
<evidence type="ECO:0000256" key="2">
    <source>
        <dbReference type="ARBA" id="ARBA00004496"/>
    </source>
</evidence>
<dbReference type="SMART" id="SM00360">
    <property type="entry name" value="RRM"/>
    <property type="match status" value="1"/>
</dbReference>
<dbReference type="PRINTS" id="PR01738">
    <property type="entry name" value="RNABINDINGM8"/>
</dbReference>
<dbReference type="Gene3D" id="3.30.70.330">
    <property type="match status" value="1"/>
</dbReference>
<protein>
    <recommendedName>
        <fullName evidence="12">RNA-binding protein 8A</fullName>
    </recommendedName>
</protein>
<dbReference type="InterPro" id="IPR008111">
    <property type="entry name" value="RNA-bd_8"/>
</dbReference>
<dbReference type="InterPro" id="IPR035979">
    <property type="entry name" value="RBD_domain_sf"/>
</dbReference>
<dbReference type="GO" id="GO:0005634">
    <property type="term" value="C:nucleus"/>
    <property type="evidence" value="ECO:0007669"/>
    <property type="project" value="UniProtKB-SubCell"/>
</dbReference>
<evidence type="ECO:0000256" key="10">
    <source>
        <dbReference type="ARBA" id="ARBA00023187"/>
    </source>
</evidence>
<feature type="domain" description="RRM" evidence="15">
    <location>
        <begin position="54"/>
        <end position="132"/>
    </location>
</feature>
<gene>
    <name evidence="16" type="ORF">C2E20_2325</name>
</gene>
<keyword evidence="10" id="KW-0508">mRNA splicing</keyword>
<keyword evidence="5" id="KW-0963">Cytoplasm</keyword>
<keyword evidence="7" id="KW-0810">Translation regulation</keyword>
<dbReference type="Proteomes" id="UP000239649">
    <property type="component" value="Unassembled WGS sequence"/>
</dbReference>
<dbReference type="OrthoDB" id="15688at2759"/>
<dbReference type="FunFam" id="3.30.70.330:FF:000525">
    <property type="entry name" value="RNA-binding protein 8A"/>
    <property type="match status" value="1"/>
</dbReference>
<evidence type="ECO:0000256" key="7">
    <source>
        <dbReference type="ARBA" id="ARBA00022845"/>
    </source>
</evidence>
<evidence type="ECO:0000256" key="6">
    <source>
        <dbReference type="ARBA" id="ARBA00022664"/>
    </source>
</evidence>
<evidence type="ECO:0000256" key="3">
    <source>
        <dbReference type="ARBA" id="ARBA00007987"/>
    </source>
</evidence>
<evidence type="ECO:0000256" key="12">
    <source>
        <dbReference type="ARBA" id="ARBA00077711"/>
    </source>
</evidence>
<dbReference type="GO" id="GO:0006417">
    <property type="term" value="P:regulation of translation"/>
    <property type="evidence" value="ECO:0007669"/>
    <property type="project" value="UniProtKB-KW"/>
</dbReference>
<evidence type="ECO:0000313" key="17">
    <source>
        <dbReference type="Proteomes" id="UP000239649"/>
    </source>
</evidence>
<dbReference type="Pfam" id="PF00076">
    <property type="entry name" value="RRM_1"/>
    <property type="match status" value="1"/>
</dbReference>
<dbReference type="GO" id="GO:0006397">
    <property type="term" value="P:mRNA processing"/>
    <property type="evidence" value="ECO:0007669"/>
    <property type="project" value="UniProtKB-KW"/>
</dbReference>
<organism evidence="16 17">
    <name type="scientific">Micractinium conductrix</name>
    <dbReference type="NCBI Taxonomy" id="554055"/>
    <lineage>
        <taxon>Eukaryota</taxon>
        <taxon>Viridiplantae</taxon>
        <taxon>Chlorophyta</taxon>
        <taxon>core chlorophytes</taxon>
        <taxon>Trebouxiophyceae</taxon>
        <taxon>Chlorellales</taxon>
        <taxon>Chlorellaceae</taxon>
        <taxon>Chlorella clade</taxon>
        <taxon>Micractinium</taxon>
    </lineage>
</organism>
<dbReference type="SUPFAM" id="SSF54928">
    <property type="entry name" value="RNA-binding domain, RBD"/>
    <property type="match status" value="1"/>
</dbReference>
<evidence type="ECO:0000256" key="14">
    <source>
        <dbReference type="SAM" id="MobiDB-lite"/>
    </source>
</evidence>
<reference evidence="16 17" key="1">
    <citation type="journal article" date="2018" name="Plant J.">
        <title>Genome sequences of Chlorella sorokiniana UTEX 1602 and Micractinium conductrix SAG 241.80: implications to maltose excretion by a green alga.</title>
        <authorList>
            <person name="Arriola M.B."/>
            <person name="Velmurugan N."/>
            <person name="Zhang Y."/>
            <person name="Plunkett M.H."/>
            <person name="Hondzo H."/>
            <person name="Barney B.M."/>
        </authorList>
    </citation>
    <scope>NUCLEOTIDE SEQUENCE [LARGE SCALE GENOMIC DNA]</scope>
    <source>
        <strain evidence="16 17">SAG 241.80</strain>
    </source>
</reference>
<dbReference type="GO" id="GO:0000184">
    <property type="term" value="P:nuclear-transcribed mRNA catabolic process, nonsense-mediated decay"/>
    <property type="evidence" value="ECO:0007669"/>
    <property type="project" value="UniProtKB-KW"/>
</dbReference>
<keyword evidence="6" id="KW-0507">mRNA processing</keyword>
<comment type="similarity">
    <text evidence="3">Belongs to the RBM8A family.</text>
</comment>
<keyword evidence="11" id="KW-0539">Nucleus</keyword>
<evidence type="ECO:0000256" key="4">
    <source>
        <dbReference type="ARBA" id="ARBA00022448"/>
    </source>
</evidence>
<feature type="compositionally biased region" description="Basic and acidic residues" evidence="14">
    <location>
        <begin position="17"/>
        <end position="28"/>
    </location>
</feature>
<keyword evidence="17" id="KW-1185">Reference proteome</keyword>
<dbReference type="STRING" id="554055.A0A2P6VK30"/>
<dbReference type="GO" id="GO:0003729">
    <property type="term" value="F:mRNA binding"/>
    <property type="evidence" value="ECO:0007669"/>
    <property type="project" value="InterPro"/>
</dbReference>
<name>A0A2P6VK30_9CHLO</name>
<evidence type="ECO:0000313" key="16">
    <source>
        <dbReference type="EMBL" id="PSC74461.1"/>
    </source>
</evidence>
<sequence length="141" mass="15509">MDVDRPRGGARKQKGRGFREPMELEDRLQGGQFEALPADKGGSGPGPAKSVEGWVVLVTGVHEEAQEEDVHDAFAEFGDVKNIYMNLDRRTGFVKGYALVEYGSKAEAQAAIDDMNGKELLTQAVQVNWSFSSGPLRRARR</sequence>
<dbReference type="GO" id="GO:0008380">
    <property type="term" value="P:RNA splicing"/>
    <property type="evidence" value="ECO:0007669"/>
    <property type="project" value="UniProtKB-KW"/>
</dbReference>
<dbReference type="GO" id="GO:0005737">
    <property type="term" value="C:cytoplasm"/>
    <property type="evidence" value="ECO:0007669"/>
    <property type="project" value="UniProtKB-SubCell"/>
</dbReference>
<comment type="subcellular location">
    <subcellularLocation>
        <location evidence="2">Cytoplasm</location>
    </subcellularLocation>
    <subcellularLocation>
        <location evidence="1">Nucleus</location>
    </subcellularLocation>
</comment>
<evidence type="ECO:0000256" key="9">
    <source>
        <dbReference type="ARBA" id="ARBA00023161"/>
    </source>
</evidence>
<dbReference type="CDD" id="cd12324">
    <property type="entry name" value="RRM_RBM8"/>
    <property type="match status" value="1"/>
</dbReference>
<dbReference type="InterPro" id="IPR033744">
    <property type="entry name" value="RRM_RBM8"/>
</dbReference>
<proteinExistence type="inferred from homology"/>
<keyword evidence="4" id="KW-0813">Transport</keyword>
<keyword evidence="8 13" id="KW-0694">RNA-binding</keyword>
<dbReference type="InterPro" id="IPR000504">
    <property type="entry name" value="RRM_dom"/>
</dbReference>
<evidence type="ECO:0000256" key="1">
    <source>
        <dbReference type="ARBA" id="ARBA00004123"/>
    </source>
</evidence>
<feature type="region of interest" description="Disordered" evidence="14">
    <location>
        <begin position="1"/>
        <end position="49"/>
    </location>
</feature>